<dbReference type="Pfam" id="PF12983">
    <property type="entry name" value="DUF3867"/>
    <property type="match status" value="1"/>
</dbReference>
<keyword evidence="2" id="KW-1185">Reference proteome</keyword>
<reference evidence="1 2" key="1">
    <citation type="submission" date="2016-10" db="EMBL/GenBank/DDBJ databases">
        <authorList>
            <person name="de Groot N.N."/>
        </authorList>
    </citation>
    <scope>NUCLEOTIDE SEQUENCE [LARGE SCALE GENOMIC DNA]</scope>
    <source>
        <strain evidence="1 2">DSM 797</strain>
    </source>
</reference>
<dbReference type="EMBL" id="FNGW01000002">
    <property type="protein sequence ID" value="SDL57873.1"/>
    <property type="molecule type" value="Genomic_DNA"/>
</dbReference>
<dbReference type="STRING" id="1121325.SAMN04515677_102437"/>
<organism evidence="1 2">
    <name type="scientific">Romboutsia lituseburensis DSM 797</name>
    <dbReference type="NCBI Taxonomy" id="1121325"/>
    <lineage>
        <taxon>Bacteria</taxon>
        <taxon>Bacillati</taxon>
        <taxon>Bacillota</taxon>
        <taxon>Clostridia</taxon>
        <taxon>Peptostreptococcales</taxon>
        <taxon>Peptostreptococcaceae</taxon>
        <taxon>Romboutsia</taxon>
    </lineage>
</organism>
<name>A0A1G9L809_9FIRM</name>
<evidence type="ECO:0000313" key="2">
    <source>
        <dbReference type="Proteomes" id="UP000199068"/>
    </source>
</evidence>
<dbReference type="AlphaFoldDB" id="A0A1G9L809"/>
<sequence length="196" mass="23200">MSDDRVIDFNDLKNKVKDSDVDKFEQYIYNLYFSVMDGSLTMADFSKKIFEYMNENNISQEKFMNIQKKFMERYGMDSEEVEKHLKNFGIDPSTSGFGAMDFNNMTNENLESIRKSAGFYEKYGHKIQPKSCITTYVKNDVNDIEVIIDQEKVMLYSDKKINLMDAELNELLLGYKNMFNKKIRVLLCENYTEYDY</sequence>
<proteinExistence type="predicted"/>
<evidence type="ECO:0000313" key="1">
    <source>
        <dbReference type="EMBL" id="SDL57873.1"/>
    </source>
</evidence>
<gene>
    <name evidence="1" type="ORF">SAMN04515677_102437</name>
</gene>
<evidence type="ECO:0008006" key="3">
    <source>
        <dbReference type="Google" id="ProtNLM"/>
    </source>
</evidence>
<accession>A0A1G9L809</accession>
<dbReference type="Proteomes" id="UP000199068">
    <property type="component" value="Unassembled WGS sequence"/>
</dbReference>
<protein>
    <recommendedName>
        <fullName evidence="3">DUF3867 domain-containing protein</fullName>
    </recommendedName>
</protein>
<dbReference type="RefSeq" id="WP_092724548.1">
    <property type="nucleotide sequence ID" value="NZ_FNGW01000002.1"/>
</dbReference>
<dbReference type="InterPro" id="IPR024218">
    <property type="entry name" value="DUF3867"/>
</dbReference>